<dbReference type="Proteomes" id="UP001148125">
    <property type="component" value="Unassembled WGS sequence"/>
</dbReference>
<accession>A0ABT5VE71</accession>
<sequence length="190" mass="20789">MTGLILYIRTTLLNHEAIAELTTSPKWNIWGHLVTILLGVIYGFISIQQNIDYISSFEAEFLRNIVVPGFFILSGIIMVFLTRVALSLLLWAASRGFGGPGLLGQIFRLSAGALIPSILAMPGFIADGVGATVPFIAVVGVLLGIAWMYMTCVKIVLVTQKFVPWKAYASVLVIFIFFISIYYIVTPPAT</sequence>
<keyword evidence="1" id="KW-0812">Transmembrane</keyword>
<name>A0ABT5VE71_9BACI</name>
<dbReference type="RefSeq" id="WP_275118375.1">
    <property type="nucleotide sequence ID" value="NZ_JAOTPO010000006.1"/>
</dbReference>
<dbReference type="EMBL" id="JAOTPO010000006">
    <property type="protein sequence ID" value="MDE5413755.1"/>
    <property type="molecule type" value="Genomic_DNA"/>
</dbReference>
<keyword evidence="1" id="KW-1133">Transmembrane helix</keyword>
<keyword evidence="3" id="KW-1185">Reference proteome</keyword>
<feature type="transmembrane region" description="Helical" evidence="1">
    <location>
        <begin position="65"/>
        <end position="94"/>
    </location>
</feature>
<evidence type="ECO:0000256" key="1">
    <source>
        <dbReference type="SAM" id="Phobius"/>
    </source>
</evidence>
<evidence type="ECO:0000313" key="2">
    <source>
        <dbReference type="EMBL" id="MDE5413755.1"/>
    </source>
</evidence>
<organism evidence="2 3">
    <name type="scientific">Alkalihalobacterium chitinilyticum</name>
    <dbReference type="NCBI Taxonomy" id="2980103"/>
    <lineage>
        <taxon>Bacteria</taxon>
        <taxon>Bacillati</taxon>
        <taxon>Bacillota</taxon>
        <taxon>Bacilli</taxon>
        <taxon>Bacillales</taxon>
        <taxon>Bacillaceae</taxon>
        <taxon>Alkalihalobacterium</taxon>
    </lineage>
</organism>
<feature type="transmembrane region" description="Helical" evidence="1">
    <location>
        <begin position="165"/>
        <end position="185"/>
    </location>
</feature>
<proteinExistence type="predicted"/>
<comment type="caution">
    <text evidence="2">The sequence shown here is derived from an EMBL/GenBank/DDBJ whole genome shotgun (WGS) entry which is preliminary data.</text>
</comment>
<reference evidence="2" key="1">
    <citation type="submission" date="2024-05" db="EMBL/GenBank/DDBJ databases">
        <title>Alkalihalobacillus sp. strain MEB203 novel alkaliphilic bacterium from Lonar Lake, India.</title>
        <authorList>
            <person name="Joshi A."/>
            <person name="Thite S."/>
            <person name="Mengade P."/>
        </authorList>
    </citation>
    <scope>NUCLEOTIDE SEQUENCE</scope>
    <source>
        <strain evidence="2">MEB 203</strain>
    </source>
</reference>
<feature type="transmembrane region" description="Helical" evidence="1">
    <location>
        <begin position="106"/>
        <end position="125"/>
    </location>
</feature>
<feature type="transmembrane region" description="Helical" evidence="1">
    <location>
        <begin position="131"/>
        <end position="153"/>
    </location>
</feature>
<gene>
    <name evidence="2" type="ORF">N7Z68_10190</name>
</gene>
<feature type="transmembrane region" description="Helical" evidence="1">
    <location>
        <begin position="27"/>
        <end position="45"/>
    </location>
</feature>
<evidence type="ECO:0000313" key="3">
    <source>
        <dbReference type="Proteomes" id="UP001148125"/>
    </source>
</evidence>
<keyword evidence="1" id="KW-0472">Membrane</keyword>
<protein>
    <submittedName>
        <fullName evidence="2">YIP1 family protein</fullName>
    </submittedName>
</protein>